<proteinExistence type="predicted"/>
<sequence length="156" mass="16986">MKRSAGALALALVLLAGCGREPSSRTAPDANAARADEVARDGDIALRASAIQTRRLSPAIAQRYGAPHDERTVLVVVSLRQGDDATSVSLPARITVVASDLLGREQRLPMREMRDGELLDYIGVAAISPPETLRFEVIAIRADGRRQVLRFHRDFF</sequence>
<reference evidence="3" key="2">
    <citation type="submission" date="2024-06" db="EMBL/GenBank/DDBJ databases">
        <authorList>
            <person name="Li S."/>
        </authorList>
    </citation>
    <scope>NUCLEOTIDE SEQUENCE</scope>
    <source>
        <strain evidence="3">SR10</strain>
    </source>
</reference>
<evidence type="ECO:0000313" key="3">
    <source>
        <dbReference type="EMBL" id="XCO75197.1"/>
    </source>
</evidence>
<dbReference type="Pfam" id="PF14467">
    <property type="entry name" value="DUF4426"/>
    <property type="match status" value="1"/>
</dbReference>
<accession>A0AAU8MU15</accession>
<evidence type="ECO:0000259" key="1">
    <source>
        <dbReference type="Pfam" id="PF14467"/>
    </source>
</evidence>
<protein>
    <submittedName>
        <fullName evidence="3">DUF4426 domain-containing protein</fullName>
    </submittedName>
</protein>
<dbReference type="AlphaFoldDB" id="A0AAU8MU15"/>
<dbReference type="PROSITE" id="PS51257">
    <property type="entry name" value="PROKAR_LIPOPROTEIN"/>
    <property type="match status" value="1"/>
</dbReference>
<dbReference type="EMBL" id="JBANDL010000002">
    <property type="protein sequence ID" value="MEI2456284.1"/>
    <property type="molecule type" value="Genomic_DNA"/>
</dbReference>
<organism evidence="3">
    <name type="scientific">Lysobacter firmicutimachus</name>
    <dbReference type="NCBI Taxonomy" id="1792846"/>
    <lineage>
        <taxon>Bacteria</taxon>
        <taxon>Pseudomonadati</taxon>
        <taxon>Pseudomonadota</taxon>
        <taxon>Gammaproteobacteria</taxon>
        <taxon>Lysobacterales</taxon>
        <taxon>Lysobacteraceae</taxon>
        <taxon>Lysobacter</taxon>
    </lineage>
</organism>
<dbReference type="Proteomes" id="UP001387215">
    <property type="component" value="Unassembled WGS sequence"/>
</dbReference>
<feature type="domain" description="DUF4426" evidence="1">
    <location>
        <begin position="41"/>
        <end position="156"/>
    </location>
</feature>
<evidence type="ECO:0000313" key="4">
    <source>
        <dbReference type="Proteomes" id="UP001387215"/>
    </source>
</evidence>
<reference evidence="2 4" key="1">
    <citation type="submission" date="2024-02" db="EMBL/GenBank/DDBJ databases">
        <title>Lysobacter Genome Sequencing and Mining.</title>
        <authorList>
            <person name="Bierman J."/>
            <person name="Walker M.C."/>
        </authorList>
    </citation>
    <scope>NUCLEOTIDE SEQUENCE [LARGE SCALE GENOMIC DNA]</scope>
    <source>
        <strain evidence="2 4">PB6250</strain>
    </source>
</reference>
<dbReference type="EMBL" id="CP159925">
    <property type="protein sequence ID" value="XCO75197.1"/>
    <property type="molecule type" value="Genomic_DNA"/>
</dbReference>
<evidence type="ECO:0000313" key="2">
    <source>
        <dbReference type="EMBL" id="MEI2456284.1"/>
    </source>
</evidence>
<dbReference type="RefSeq" id="WP_336132373.1">
    <property type="nucleotide sequence ID" value="NZ_CP159925.1"/>
</dbReference>
<dbReference type="InterPro" id="IPR025218">
    <property type="entry name" value="DUF4426"/>
</dbReference>
<name>A0AAU8MU15_9GAMM</name>
<keyword evidence="4" id="KW-1185">Reference proteome</keyword>
<dbReference type="Gene3D" id="2.60.40.3340">
    <property type="entry name" value="Domain of unknown function DUF4426"/>
    <property type="match status" value="1"/>
</dbReference>
<gene>
    <name evidence="3" type="ORF">ABU614_23145</name>
    <name evidence="2" type="ORF">V2J18_16595</name>
</gene>